<dbReference type="Proteomes" id="UP000059542">
    <property type="component" value="Chromosome"/>
</dbReference>
<proteinExistence type="predicted"/>
<dbReference type="InterPro" id="IPR049625">
    <property type="entry name" value="Glyco_transf_61_cat"/>
</dbReference>
<sequence>MVKIVKSIADAVVMRVSKALPAWQRYTIEKIFPAREPYQPVPPVNVAMFSEEVVAPFLAPVEFHEHRTYSLTNVHVTWNGAVFNNLRLFVPSLVHDWYEPSFQDTLLLRQWVGRKVTAPAKSVAVCHNQWSVENYYHWLADTLPRLLVLRQTHPNITLVLPQPLPPKQLPDYIRLSAAALGFTDYLPVNPRQVLRADTVVVPELTATPISQNPELIRQVRAELLTAYRPAPAPATRRIFAARAATGVRKLINEAEVDALLSEYGFEKVYFEHYSFLEQIKLMHETKVLLGVHGAGMTNMFFLQDDAKVIELLNQEHQVHCYYWLASCFGLPYFLAPCAGTNPAKTSHSDMVVDIATLKQVLDVALD</sequence>
<evidence type="ECO:0000259" key="4">
    <source>
        <dbReference type="Pfam" id="PF04577"/>
    </source>
</evidence>
<organism evidence="5 6">
    <name type="scientific">Hymenobacter sedentarius</name>
    <dbReference type="NCBI Taxonomy" id="1411621"/>
    <lineage>
        <taxon>Bacteria</taxon>
        <taxon>Pseudomonadati</taxon>
        <taxon>Bacteroidota</taxon>
        <taxon>Cytophagia</taxon>
        <taxon>Cytophagales</taxon>
        <taxon>Hymenobacteraceae</taxon>
        <taxon>Hymenobacter</taxon>
    </lineage>
</organism>
<evidence type="ECO:0000313" key="5">
    <source>
        <dbReference type="EMBL" id="ALW87112.1"/>
    </source>
</evidence>
<dbReference type="Pfam" id="PF04577">
    <property type="entry name" value="Glyco_transf_61"/>
    <property type="match status" value="1"/>
</dbReference>
<dbReference type="KEGG" id="hyg:AUC43_19750"/>
<dbReference type="OrthoDB" id="1156086at2"/>
<dbReference type="GO" id="GO:0016757">
    <property type="term" value="F:glycosyltransferase activity"/>
    <property type="evidence" value="ECO:0007669"/>
    <property type="project" value="UniProtKB-KW"/>
</dbReference>
<name>A0A0U4C9S1_9BACT</name>
<dbReference type="STRING" id="1411621.AUC43_19750"/>
<feature type="domain" description="Glycosyltransferase 61 catalytic" evidence="4">
    <location>
        <begin position="135"/>
        <end position="309"/>
    </location>
</feature>
<dbReference type="PANTHER" id="PTHR20961">
    <property type="entry name" value="GLYCOSYLTRANSFERASE"/>
    <property type="match status" value="1"/>
</dbReference>
<dbReference type="EMBL" id="CP013909">
    <property type="protein sequence ID" value="ALW87112.1"/>
    <property type="molecule type" value="Genomic_DNA"/>
</dbReference>
<evidence type="ECO:0000256" key="3">
    <source>
        <dbReference type="ARBA" id="ARBA00023180"/>
    </source>
</evidence>
<dbReference type="RefSeq" id="WP_068197859.1">
    <property type="nucleotide sequence ID" value="NZ_CP013909.1"/>
</dbReference>
<accession>A0A0U4C9S1</accession>
<gene>
    <name evidence="5" type="ORF">AUC43_19750</name>
</gene>
<keyword evidence="1" id="KW-0328">Glycosyltransferase</keyword>
<evidence type="ECO:0000256" key="1">
    <source>
        <dbReference type="ARBA" id="ARBA00022676"/>
    </source>
</evidence>
<dbReference type="AlphaFoldDB" id="A0A0U4C9S1"/>
<dbReference type="InterPro" id="IPR007657">
    <property type="entry name" value="Glycosyltransferase_61"/>
</dbReference>
<keyword evidence="3" id="KW-0325">Glycoprotein</keyword>
<evidence type="ECO:0000313" key="6">
    <source>
        <dbReference type="Proteomes" id="UP000059542"/>
    </source>
</evidence>
<keyword evidence="6" id="KW-1185">Reference proteome</keyword>
<evidence type="ECO:0000256" key="2">
    <source>
        <dbReference type="ARBA" id="ARBA00022679"/>
    </source>
</evidence>
<reference evidence="5 6" key="1">
    <citation type="submission" date="2015-12" db="EMBL/GenBank/DDBJ databases">
        <authorList>
            <person name="Shamseldin A."/>
            <person name="Moawad H."/>
            <person name="Abd El-Rahim W.M."/>
            <person name="Sadowsky M.J."/>
        </authorList>
    </citation>
    <scope>NUCLEOTIDE SEQUENCE [LARGE SCALE GENOMIC DNA]</scope>
    <source>
        <strain evidence="5 6">DG5B</strain>
    </source>
</reference>
<keyword evidence="2" id="KW-0808">Transferase</keyword>
<protein>
    <recommendedName>
        <fullName evidence="4">Glycosyltransferase 61 catalytic domain-containing protein</fullName>
    </recommendedName>
</protein>